<dbReference type="AlphaFoldDB" id="A0A895XPZ7"/>
<gene>
    <name evidence="2" type="ORF">JQS30_11145</name>
</gene>
<sequence length="195" mass="20502">MIWWLKRHRALTLACALTIYAVGLAALGGEHVALPSFSHTQADQLPIRLLLPLGMACVVLWALGPKSSDEGAVRRVNCYRLVLPVTTVIVTAVAAGLAYGWDGSDSAWGPVRNIVGFLGIAMILWVFARVEHAAALTAALVLGGLLVARTPSGTLLPGAWPLADGDHFLSWAIALACFIGGVAAFGVGSRQSLHM</sequence>
<dbReference type="KEGG" id="nav:JQS30_11145"/>
<organism evidence="2 3">
    <name type="scientific">Natronoglycomyces albus</name>
    <dbReference type="NCBI Taxonomy" id="2811108"/>
    <lineage>
        <taxon>Bacteria</taxon>
        <taxon>Bacillati</taxon>
        <taxon>Actinomycetota</taxon>
        <taxon>Actinomycetes</taxon>
        <taxon>Glycomycetales</taxon>
        <taxon>Glycomycetaceae</taxon>
        <taxon>Natronoglycomyces</taxon>
    </lineage>
</organism>
<evidence type="ECO:0000313" key="2">
    <source>
        <dbReference type="EMBL" id="QSB04350.1"/>
    </source>
</evidence>
<evidence type="ECO:0000313" key="3">
    <source>
        <dbReference type="Proteomes" id="UP000662939"/>
    </source>
</evidence>
<keyword evidence="1" id="KW-1133">Transmembrane helix</keyword>
<protein>
    <submittedName>
        <fullName evidence="2">Uncharacterized protein</fullName>
    </submittedName>
</protein>
<proteinExistence type="predicted"/>
<dbReference type="Proteomes" id="UP000662939">
    <property type="component" value="Chromosome"/>
</dbReference>
<reference evidence="2" key="1">
    <citation type="submission" date="2021-02" db="EMBL/GenBank/DDBJ databases">
        <title>Natronoglycomyces albus gen. nov., sp. nov, a haloalkaliphilic actinobacterium from a soda solonchak soil.</title>
        <authorList>
            <person name="Sorokin D.Y."/>
            <person name="Khijniak T.V."/>
            <person name="Zakharycheva A.P."/>
            <person name="Boueva O.V."/>
            <person name="Ariskina E.V."/>
            <person name="Hahnke R.L."/>
            <person name="Bunk B."/>
            <person name="Sproer C."/>
            <person name="Schumann P."/>
            <person name="Evtushenko L.I."/>
            <person name="Kublanov I.V."/>
        </authorList>
    </citation>
    <scope>NUCLEOTIDE SEQUENCE</scope>
    <source>
        <strain evidence="2">DSM 106290</strain>
    </source>
</reference>
<feature type="transmembrane region" description="Helical" evidence="1">
    <location>
        <begin position="134"/>
        <end position="156"/>
    </location>
</feature>
<feature type="transmembrane region" description="Helical" evidence="1">
    <location>
        <begin position="107"/>
        <end position="127"/>
    </location>
</feature>
<feature type="transmembrane region" description="Helical" evidence="1">
    <location>
        <begin position="49"/>
        <end position="66"/>
    </location>
</feature>
<keyword evidence="1" id="KW-0812">Transmembrane</keyword>
<keyword evidence="3" id="KW-1185">Reference proteome</keyword>
<feature type="transmembrane region" description="Helical" evidence="1">
    <location>
        <begin position="78"/>
        <end position="101"/>
    </location>
</feature>
<keyword evidence="1" id="KW-0472">Membrane</keyword>
<dbReference type="RefSeq" id="WP_213170347.1">
    <property type="nucleotide sequence ID" value="NZ_CP070496.1"/>
</dbReference>
<accession>A0A895XPZ7</accession>
<feature type="transmembrane region" description="Helical" evidence="1">
    <location>
        <begin position="168"/>
        <end position="188"/>
    </location>
</feature>
<evidence type="ECO:0000256" key="1">
    <source>
        <dbReference type="SAM" id="Phobius"/>
    </source>
</evidence>
<name>A0A895XPZ7_9ACTN</name>
<dbReference type="EMBL" id="CP070496">
    <property type="protein sequence ID" value="QSB04350.1"/>
    <property type="molecule type" value="Genomic_DNA"/>
</dbReference>